<keyword evidence="5 7" id="KW-0560">Oxidoreductase</keyword>
<evidence type="ECO:0000256" key="8">
    <source>
        <dbReference type="SAM" id="MobiDB-lite"/>
    </source>
</evidence>
<dbReference type="PANTHER" id="PTHR44419">
    <property type="entry name" value="PROTOCHLOROPHYLLIDE REDUCTASE C, CHLOROPLASTIC"/>
    <property type="match status" value="1"/>
</dbReference>
<gene>
    <name evidence="9" type="ORF">g.2217</name>
</gene>
<dbReference type="Pfam" id="PF00106">
    <property type="entry name" value="adh_short"/>
    <property type="match status" value="1"/>
</dbReference>
<dbReference type="PRINTS" id="PR00081">
    <property type="entry name" value="GDHRDH"/>
</dbReference>
<comment type="subcellular location">
    <subcellularLocation>
        <location evidence="7">Plastid</location>
        <location evidence="7">Chloroplast</location>
    </subcellularLocation>
</comment>
<dbReference type="CDD" id="cd09810">
    <property type="entry name" value="LPOR_like_SDR_c_like"/>
    <property type="match status" value="1"/>
</dbReference>
<dbReference type="GO" id="GO:0009507">
    <property type="term" value="C:chloroplast"/>
    <property type="evidence" value="ECO:0007669"/>
    <property type="project" value="UniProtKB-SubCell"/>
</dbReference>
<feature type="compositionally biased region" description="Low complexity" evidence="8">
    <location>
        <begin position="37"/>
        <end position="49"/>
    </location>
</feature>
<keyword evidence="6 7" id="KW-0149">Chlorophyll biosynthesis</keyword>
<dbReference type="EC" id="1.3.1.33" evidence="7"/>
<evidence type="ECO:0000256" key="4">
    <source>
        <dbReference type="ARBA" id="ARBA00022857"/>
    </source>
</evidence>
<dbReference type="NCBIfam" id="TIGR01289">
    <property type="entry name" value="LPOR"/>
    <property type="match status" value="1"/>
</dbReference>
<evidence type="ECO:0000256" key="7">
    <source>
        <dbReference type="RuleBase" id="RU365001"/>
    </source>
</evidence>
<dbReference type="UniPathway" id="UPA00668"/>
<evidence type="ECO:0000256" key="2">
    <source>
        <dbReference type="ARBA" id="ARBA00005821"/>
    </source>
</evidence>
<evidence type="ECO:0000313" key="9">
    <source>
        <dbReference type="EMBL" id="JAT75191.1"/>
    </source>
</evidence>
<dbReference type="InterPro" id="IPR036291">
    <property type="entry name" value="NAD(P)-bd_dom_sf"/>
</dbReference>
<sequence>MPTSAMNLAGSVCGAGRRASIAMVPVVSSGSSISAIHASSRSAAQRQPGQPRHTRLAVRSQAVASPPATRGTSSGSAKLGSKETQKPTAIITGASSGLGLNAAKALAATGDWHVVMAVRDYSKAARMARELGIPRDSYSILHLDLASLDSVRDFVESFRASGRRLDALVANAAVYLPTAKEPTPTADGFELSVGTNHLAHFLLVNLLLEDLKAAPKKSPLPAPRLVIVGSITGNTNTLAGNVPPKADLGDLSGLEAGVKVGQASPMIDGGEFDGAKAYKDSKLCNMLTVRELHRRYHDSTGITFSSLYPGCIASSGLFRSHYGLFKTLFPLFQKYITKGYVSEEEAGKRLAQVISDPALGKSGVYWSWNNDTGAFENEVSGEVADGEKGRRLWEVSERLVGLA</sequence>
<feature type="region of interest" description="Disordered" evidence="8">
    <location>
        <begin position="37"/>
        <end position="85"/>
    </location>
</feature>
<dbReference type="Gene3D" id="3.40.50.720">
    <property type="entry name" value="NAD(P)-binding Rossmann-like Domain"/>
    <property type="match status" value="1"/>
</dbReference>
<dbReference type="GO" id="GO:0016630">
    <property type="term" value="F:protochlorophyllide reductase activity"/>
    <property type="evidence" value="ECO:0007669"/>
    <property type="project" value="UniProtKB-EC"/>
</dbReference>
<reference evidence="9" key="1">
    <citation type="submission" date="2015-08" db="EMBL/GenBank/DDBJ databases">
        <authorList>
            <person name="Babu N.S."/>
            <person name="Beckwith C.J."/>
            <person name="Beseler K.G."/>
            <person name="Brison A."/>
            <person name="Carone J.V."/>
            <person name="Caskin T.P."/>
            <person name="Diamond M."/>
            <person name="Durham M.E."/>
            <person name="Foxe J.M."/>
            <person name="Go M."/>
            <person name="Henderson B.A."/>
            <person name="Jones I.B."/>
            <person name="McGettigan J.A."/>
            <person name="Micheletti S.J."/>
            <person name="Nasrallah M.E."/>
            <person name="Ortiz D."/>
            <person name="Piller C.R."/>
            <person name="Privatt S.R."/>
            <person name="Schneider S.L."/>
            <person name="Sharp S."/>
            <person name="Smith T.C."/>
            <person name="Stanton J.D."/>
            <person name="Ullery H.E."/>
            <person name="Wilson R.J."/>
            <person name="Serrano M.G."/>
            <person name="Buck G."/>
            <person name="Lee V."/>
            <person name="Wang Y."/>
            <person name="Carvalho R."/>
            <person name="Voegtly L."/>
            <person name="Shi R."/>
            <person name="Duckworth R."/>
            <person name="Johnson A."/>
            <person name="Loviza R."/>
            <person name="Walstead R."/>
            <person name="Shah Z."/>
            <person name="Kiflezghi M."/>
            <person name="Wade K."/>
            <person name="Ball S.L."/>
            <person name="Bradley K.W."/>
            <person name="Asai D.J."/>
            <person name="Bowman C.A."/>
            <person name="Russell D.A."/>
            <person name="Pope W.H."/>
            <person name="Jacobs-Sera D."/>
            <person name="Hendrix R.W."/>
            <person name="Hatfull G.F."/>
        </authorList>
    </citation>
    <scope>NUCLEOTIDE SEQUENCE</scope>
</reference>
<name>A0A1D2A801_AUXPR</name>
<dbReference type="InterPro" id="IPR005979">
    <property type="entry name" value="Prochl_reduct"/>
</dbReference>
<dbReference type="EMBL" id="GDKF01003431">
    <property type="protein sequence ID" value="JAT75191.1"/>
    <property type="molecule type" value="Transcribed_RNA"/>
</dbReference>
<organism evidence="9">
    <name type="scientific">Auxenochlorella protothecoides</name>
    <name type="common">Green microalga</name>
    <name type="synonym">Chlorella protothecoides</name>
    <dbReference type="NCBI Taxonomy" id="3075"/>
    <lineage>
        <taxon>Eukaryota</taxon>
        <taxon>Viridiplantae</taxon>
        <taxon>Chlorophyta</taxon>
        <taxon>core chlorophytes</taxon>
        <taxon>Trebouxiophyceae</taxon>
        <taxon>Chlorellales</taxon>
        <taxon>Chlorellaceae</taxon>
        <taxon>Auxenochlorella</taxon>
    </lineage>
</organism>
<evidence type="ECO:0000256" key="6">
    <source>
        <dbReference type="ARBA" id="ARBA00023171"/>
    </source>
</evidence>
<evidence type="ECO:0000256" key="3">
    <source>
        <dbReference type="ARBA" id="ARBA00022531"/>
    </source>
</evidence>
<accession>A0A1D2A801</accession>
<comment type="pathway">
    <text evidence="1 7">Porphyrin-containing compound metabolism; chlorophyll biosynthesis.</text>
</comment>
<keyword evidence="7" id="KW-0150">Chloroplast</keyword>
<dbReference type="GO" id="GO:0015979">
    <property type="term" value="P:photosynthesis"/>
    <property type="evidence" value="ECO:0007669"/>
    <property type="project" value="UniProtKB-KW"/>
</dbReference>
<keyword evidence="7" id="KW-0809">Transit peptide</keyword>
<proteinExistence type="inferred from homology"/>
<evidence type="ECO:0000256" key="1">
    <source>
        <dbReference type="ARBA" id="ARBA00005173"/>
    </source>
</evidence>
<evidence type="ECO:0000256" key="5">
    <source>
        <dbReference type="ARBA" id="ARBA00023002"/>
    </source>
</evidence>
<comment type="function">
    <text evidence="7">Phototransformation of protochlorophyllide (Pchlide) to chlorophyllide (Chlide).</text>
</comment>
<keyword evidence="3 7" id="KW-0602">Photosynthesis</keyword>
<dbReference type="GO" id="GO:0015995">
    <property type="term" value="P:chlorophyll biosynthetic process"/>
    <property type="evidence" value="ECO:0007669"/>
    <property type="project" value="UniProtKB-UniPathway"/>
</dbReference>
<dbReference type="InterPro" id="IPR002347">
    <property type="entry name" value="SDR_fam"/>
</dbReference>
<dbReference type="AlphaFoldDB" id="A0A1D2A801"/>
<protein>
    <recommendedName>
        <fullName evidence="7">NADPH-protochlorophyllide oxidoreductase</fullName>
        <ecNumber evidence="7">1.3.1.33</ecNumber>
    </recommendedName>
</protein>
<keyword evidence="4 7" id="KW-0521">NADP</keyword>
<dbReference type="PANTHER" id="PTHR44419:SF19">
    <property type="entry name" value="PROTOCHLOROPHYLLIDE REDUCTASE A, CHLOROPLASTIC"/>
    <property type="match status" value="1"/>
</dbReference>
<keyword evidence="7" id="KW-0934">Plastid</keyword>
<dbReference type="SUPFAM" id="SSF51735">
    <property type="entry name" value="NAD(P)-binding Rossmann-fold domains"/>
    <property type="match status" value="1"/>
</dbReference>
<comment type="catalytic activity">
    <reaction evidence="7">
        <text>chlorophyllide a + NADP(+) = protochlorophyllide a + NADPH + H(+)</text>
        <dbReference type="Rhea" id="RHEA:11132"/>
        <dbReference type="ChEBI" id="CHEBI:15378"/>
        <dbReference type="ChEBI" id="CHEBI:57783"/>
        <dbReference type="ChEBI" id="CHEBI:58349"/>
        <dbReference type="ChEBI" id="CHEBI:83348"/>
        <dbReference type="ChEBI" id="CHEBI:83350"/>
        <dbReference type="EC" id="1.3.1.33"/>
    </reaction>
</comment>
<comment type="similarity">
    <text evidence="2 7">Belongs to the short-chain dehydrogenases/reductases (SDR) family. POR subfamily.</text>
</comment>